<organism evidence="10 11">
    <name type="scientific">Tropilaelaps mercedesae</name>
    <dbReference type="NCBI Taxonomy" id="418985"/>
    <lineage>
        <taxon>Eukaryota</taxon>
        <taxon>Metazoa</taxon>
        <taxon>Ecdysozoa</taxon>
        <taxon>Arthropoda</taxon>
        <taxon>Chelicerata</taxon>
        <taxon>Arachnida</taxon>
        <taxon>Acari</taxon>
        <taxon>Parasitiformes</taxon>
        <taxon>Mesostigmata</taxon>
        <taxon>Gamasina</taxon>
        <taxon>Dermanyssoidea</taxon>
        <taxon>Laelapidae</taxon>
        <taxon>Tropilaelaps</taxon>
    </lineage>
</organism>
<sequence length="619" mass="71481">MRRPSWNAVLVLAALTAVGHAASYRRFVDYVIHGSDIEGFCEQCEEVLTILKNDPKGTLESALNACKETRYFTPRICDEEYRIYGGSVIKIMEQLTTPLKDVCKFLAKGGCGTPESELYNWNVSLTDVADDDDFPPQHFQHRESEWGQSHLSVLHVTDTHFDEDYEVGADAMCDEPICCTKYQNQTTDLKRFAPPWGYPEGAACDIPIRTVENMFQDIDRSRHVSVAIWTGDISAHAFLGITKERAIKDIQETTAIVKRFLRKVKVFPSIGNHDAFPDRLFPHTDVDAGEFSMKPLYEEMWSLWYDWLPADQEAVFKYGGYYTAEIRPHLRLISLNTNFCYTNNWWLVLGANDPTRQLHWLITTLLEARRNRERVFIIGHVPPGSSTCNQHWEEAYFQIVTKFRKTITGQFFAHMHNDEIILDYSDPHDPSKATSVLYVTPSVTTSWSGMPEYRIFQTEMGEVVDVENYFLNLTTANAGYFKIRESVHEKVRKDFEKMSPFRRRAMEKVLYGDPHWELGYSARKSYGLRKFDADNWHKLVQQFDKDDNLLQTFYKHHVQFRPSVVNQDLPCDEKCKTSLVKYMTSQRTIRARQKAAAKAAAAENQPVQESVSSLEAKKR</sequence>
<dbReference type="GO" id="GO:0004767">
    <property type="term" value="F:sphingomyelin phosphodiesterase activity"/>
    <property type="evidence" value="ECO:0007669"/>
    <property type="project" value="UniProtKB-UniRule"/>
</dbReference>
<dbReference type="Pfam" id="PF00149">
    <property type="entry name" value="Metallophos"/>
    <property type="match status" value="1"/>
</dbReference>
<evidence type="ECO:0000313" key="11">
    <source>
        <dbReference type="Proteomes" id="UP000192247"/>
    </source>
</evidence>
<protein>
    <recommendedName>
        <fullName evidence="4">Sphingomyelin phosphodiesterase</fullName>
        <ecNumber evidence="4">3.1.4.12</ecNumber>
    </recommendedName>
</protein>
<keyword evidence="3" id="KW-0325">Glycoprotein</keyword>
<keyword evidence="5" id="KW-0479">Metal-binding</keyword>
<feature type="binding site" evidence="5">
    <location>
        <position position="416"/>
    </location>
    <ligand>
        <name>Zn(2+)</name>
        <dbReference type="ChEBI" id="CHEBI:29105"/>
        <label>1</label>
    </ligand>
</feature>
<comment type="cofactor">
    <cofactor evidence="5">
        <name>Zn(2+)</name>
        <dbReference type="ChEBI" id="CHEBI:29105"/>
    </cofactor>
    <text evidence="5">Binds 2 Zn(2+) ions per subunit.</text>
</comment>
<evidence type="ECO:0000256" key="5">
    <source>
        <dbReference type="PIRSR" id="PIRSR000948-1"/>
    </source>
</evidence>
<evidence type="ECO:0000256" key="7">
    <source>
        <dbReference type="SAM" id="MobiDB-lite"/>
    </source>
</evidence>
<dbReference type="GO" id="GO:0016020">
    <property type="term" value="C:membrane"/>
    <property type="evidence" value="ECO:0007669"/>
    <property type="project" value="GOC"/>
</dbReference>
<dbReference type="GO" id="GO:0005615">
    <property type="term" value="C:extracellular space"/>
    <property type="evidence" value="ECO:0007669"/>
    <property type="project" value="TreeGrafter"/>
</dbReference>
<keyword evidence="8" id="KW-0732">Signal</keyword>
<keyword evidence="2 4" id="KW-0378">Hydrolase</keyword>
<dbReference type="EMBL" id="MNPL01018476">
    <property type="protein sequence ID" value="OQR70146.1"/>
    <property type="molecule type" value="Genomic_DNA"/>
</dbReference>
<evidence type="ECO:0000256" key="4">
    <source>
        <dbReference type="PIRNR" id="PIRNR000948"/>
    </source>
</evidence>
<dbReference type="Gene3D" id="3.60.21.10">
    <property type="match status" value="1"/>
</dbReference>
<feature type="region of interest" description="Disordered" evidence="7">
    <location>
        <begin position="600"/>
        <end position="619"/>
    </location>
</feature>
<feature type="binding site" evidence="5">
    <location>
        <position position="414"/>
    </location>
    <ligand>
        <name>Zn(2+)</name>
        <dbReference type="ChEBI" id="CHEBI:29105"/>
        <label>2</label>
    </ligand>
</feature>
<feature type="binding site" evidence="5">
    <location>
        <position position="158"/>
    </location>
    <ligand>
        <name>Zn(2+)</name>
        <dbReference type="ChEBI" id="CHEBI:29105"/>
        <label>1</label>
    </ligand>
</feature>
<dbReference type="GO" id="GO:0016798">
    <property type="term" value="F:hydrolase activity, acting on glycosyl bonds"/>
    <property type="evidence" value="ECO:0007669"/>
    <property type="project" value="UniProtKB-KW"/>
</dbReference>
<accession>A0A1V9X9Q4</accession>
<feature type="disulfide bond" evidence="6">
    <location>
        <begin position="571"/>
        <end position="575"/>
    </location>
</feature>
<feature type="disulfide bond" evidence="6">
    <location>
        <begin position="173"/>
        <end position="178"/>
    </location>
</feature>
<evidence type="ECO:0000256" key="8">
    <source>
        <dbReference type="SAM" id="SignalP"/>
    </source>
</evidence>
<keyword evidence="6" id="KW-1015">Disulfide bond</keyword>
<evidence type="ECO:0000256" key="3">
    <source>
        <dbReference type="ARBA" id="ARBA00023180"/>
    </source>
</evidence>
<feature type="binding site" evidence="5">
    <location>
        <position position="380"/>
    </location>
    <ligand>
        <name>Zn(2+)</name>
        <dbReference type="ChEBI" id="CHEBI:29105"/>
        <label>2</label>
    </ligand>
</feature>
<dbReference type="PIRSF" id="PIRSF000948">
    <property type="entry name" value="Sphingomy_PDE"/>
    <property type="match status" value="1"/>
</dbReference>
<feature type="binding site" evidence="5">
    <location>
        <position position="160"/>
    </location>
    <ligand>
        <name>Zn(2+)</name>
        <dbReference type="ChEBI" id="CHEBI:29105"/>
        <label>1</label>
    </ligand>
</feature>
<evidence type="ECO:0000256" key="2">
    <source>
        <dbReference type="ARBA" id="ARBA00022801"/>
    </source>
</evidence>
<dbReference type="EC" id="3.1.4.12" evidence="4"/>
<feature type="chain" id="PRO_5012980796" description="Sphingomyelin phosphodiesterase" evidence="8">
    <location>
        <begin position="22"/>
        <end position="619"/>
    </location>
</feature>
<comment type="function">
    <text evidence="4">Converts sphingomyelin to ceramide.</text>
</comment>
<proteinExistence type="inferred from homology"/>
<feature type="signal peptide" evidence="8">
    <location>
        <begin position="1"/>
        <end position="21"/>
    </location>
</feature>
<dbReference type="AlphaFoldDB" id="A0A1V9X9Q4"/>
<dbReference type="InterPro" id="IPR041805">
    <property type="entry name" value="ASMase/PPN1_MPP"/>
</dbReference>
<feature type="domain" description="Calcineurin-like phosphoesterase" evidence="9">
    <location>
        <begin position="152"/>
        <end position="417"/>
    </location>
</feature>
<feature type="binding site" evidence="5">
    <location>
        <position position="232"/>
    </location>
    <ligand>
        <name>Zn(2+)</name>
        <dbReference type="ChEBI" id="CHEBI:29105"/>
        <label>1</label>
    </ligand>
</feature>
<name>A0A1V9X9Q4_9ACAR</name>
<dbReference type="GO" id="GO:0006685">
    <property type="term" value="P:sphingomyelin catabolic process"/>
    <property type="evidence" value="ECO:0007669"/>
    <property type="project" value="UniProtKB-UniRule"/>
</dbReference>
<dbReference type="InterPro" id="IPR029052">
    <property type="entry name" value="Metallo-depent_PP-like"/>
</dbReference>
<keyword evidence="11" id="KW-1185">Reference proteome</keyword>
<dbReference type="InParanoid" id="A0A1V9X9Q4"/>
<comment type="caution">
    <text evidence="10">The sequence shown here is derived from an EMBL/GenBank/DDBJ whole genome shotgun (WGS) entry which is preliminary data.</text>
</comment>
<dbReference type="OrthoDB" id="6337601at2759"/>
<dbReference type="GO" id="GO:0046872">
    <property type="term" value="F:metal ion binding"/>
    <property type="evidence" value="ECO:0007669"/>
    <property type="project" value="UniProtKB-KW"/>
</dbReference>
<dbReference type="STRING" id="418985.A0A1V9X9Q4"/>
<comment type="similarity">
    <text evidence="1 4">Belongs to the acid sphingomyelinase family.</text>
</comment>
<dbReference type="CDD" id="cd00842">
    <property type="entry name" value="MPP_ASMase"/>
    <property type="match status" value="1"/>
</dbReference>
<dbReference type="PANTHER" id="PTHR10340">
    <property type="entry name" value="SPHINGOMYELIN PHOSPHODIESTERASE"/>
    <property type="match status" value="1"/>
</dbReference>
<feature type="binding site" evidence="5">
    <location>
        <position position="272"/>
    </location>
    <ligand>
        <name>Zn(2+)</name>
        <dbReference type="ChEBI" id="CHEBI:29105"/>
        <label>2</label>
    </ligand>
</feature>
<comment type="catalytic activity">
    <reaction evidence="4">
        <text>a sphingomyelin + H2O = phosphocholine + an N-acylsphing-4-enine + H(+)</text>
        <dbReference type="Rhea" id="RHEA:19253"/>
        <dbReference type="ChEBI" id="CHEBI:15377"/>
        <dbReference type="ChEBI" id="CHEBI:15378"/>
        <dbReference type="ChEBI" id="CHEBI:17636"/>
        <dbReference type="ChEBI" id="CHEBI:52639"/>
        <dbReference type="ChEBI" id="CHEBI:295975"/>
        <dbReference type="EC" id="3.1.4.12"/>
    </reaction>
</comment>
<feature type="disulfide bond" evidence="6">
    <location>
        <begin position="179"/>
        <end position="204"/>
    </location>
</feature>
<gene>
    <name evidence="10" type="ORF">BIW11_11823</name>
</gene>
<evidence type="ECO:0000256" key="1">
    <source>
        <dbReference type="ARBA" id="ARBA00008234"/>
    </source>
</evidence>
<evidence type="ECO:0000259" key="9">
    <source>
        <dbReference type="Pfam" id="PF00149"/>
    </source>
</evidence>
<dbReference type="Proteomes" id="UP000192247">
    <property type="component" value="Unassembled WGS sequence"/>
</dbReference>
<dbReference type="SUPFAM" id="SSF56300">
    <property type="entry name" value="Metallo-dependent phosphatases"/>
    <property type="match status" value="1"/>
</dbReference>
<evidence type="ECO:0000256" key="6">
    <source>
        <dbReference type="PIRSR" id="PIRSR000948-2"/>
    </source>
</evidence>
<evidence type="ECO:0000313" key="10">
    <source>
        <dbReference type="EMBL" id="OQR70146.1"/>
    </source>
</evidence>
<reference evidence="10 11" key="1">
    <citation type="journal article" date="2017" name="Gigascience">
        <title>Draft genome of the honey bee ectoparasitic mite, Tropilaelaps mercedesae, is shaped by the parasitic life history.</title>
        <authorList>
            <person name="Dong X."/>
            <person name="Armstrong S.D."/>
            <person name="Xia D."/>
            <person name="Makepeace B.L."/>
            <person name="Darby A.C."/>
            <person name="Kadowaki T."/>
        </authorList>
    </citation>
    <scope>NUCLEOTIDE SEQUENCE [LARGE SCALE GENOMIC DNA]</scope>
    <source>
        <strain evidence="10">Wuxi-XJTLU</strain>
    </source>
</reference>
<feature type="disulfide bond" evidence="6">
    <location>
        <begin position="66"/>
        <end position="77"/>
    </location>
</feature>
<keyword evidence="5" id="KW-0862">Zinc</keyword>
<dbReference type="PANTHER" id="PTHR10340:SF34">
    <property type="entry name" value="SPHINGOMYELIN PHOSPHODIESTERASE"/>
    <property type="match status" value="1"/>
</dbReference>
<feature type="binding site" evidence="5">
    <location>
        <position position="232"/>
    </location>
    <ligand>
        <name>Zn(2+)</name>
        <dbReference type="ChEBI" id="CHEBI:29105"/>
        <label>2</label>
    </ligand>
</feature>
<feature type="disulfide bond" evidence="6">
    <location>
        <begin position="340"/>
        <end position="388"/>
    </location>
</feature>
<keyword evidence="4" id="KW-0326">Glycosidase</keyword>
<dbReference type="InterPro" id="IPR004843">
    <property type="entry name" value="Calcineurin-like_PHP"/>
</dbReference>
<dbReference type="InterPro" id="IPR011160">
    <property type="entry name" value="Sphingomy_PDE"/>
</dbReference>